<name>A0A409WPQ1_PSICY</name>
<organism evidence="2 3">
    <name type="scientific">Psilocybe cyanescens</name>
    <dbReference type="NCBI Taxonomy" id="93625"/>
    <lineage>
        <taxon>Eukaryota</taxon>
        <taxon>Fungi</taxon>
        <taxon>Dikarya</taxon>
        <taxon>Basidiomycota</taxon>
        <taxon>Agaricomycotina</taxon>
        <taxon>Agaricomycetes</taxon>
        <taxon>Agaricomycetidae</taxon>
        <taxon>Agaricales</taxon>
        <taxon>Agaricineae</taxon>
        <taxon>Strophariaceae</taxon>
        <taxon>Psilocybe</taxon>
    </lineage>
</organism>
<feature type="compositionally biased region" description="Low complexity" evidence="1">
    <location>
        <begin position="412"/>
        <end position="430"/>
    </location>
</feature>
<feature type="compositionally biased region" description="Polar residues" evidence="1">
    <location>
        <begin position="465"/>
        <end position="483"/>
    </location>
</feature>
<feature type="compositionally biased region" description="Polar residues" evidence="1">
    <location>
        <begin position="360"/>
        <end position="369"/>
    </location>
</feature>
<feature type="region of interest" description="Disordered" evidence="1">
    <location>
        <begin position="459"/>
        <end position="496"/>
    </location>
</feature>
<evidence type="ECO:0000313" key="2">
    <source>
        <dbReference type="EMBL" id="PPQ80488.1"/>
    </source>
</evidence>
<feature type="region of interest" description="Disordered" evidence="1">
    <location>
        <begin position="538"/>
        <end position="558"/>
    </location>
</feature>
<feature type="compositionally biased region" description="Pro residues" evidence="1">
    <location>
        <begin position="594"/>
        <end position="614"/>
    </location>
</feature>
<dbReference type="EMBL" id="NHYD01003325">
    <property type="protein sequence ID" value="PPQ80488.1"/>
    <property type="molecule type" value="Genomic_DNA"/>
</dbReference>
<protein>
    <submittedName>
        <fullName evidence="2">Uncharacterized protein</fullName>
    </submittedName>
</protein>
<feature type="compositionally biased region" description="Polar residues" evidence="1">
    <location>
        <begin position="687"/>
        <end position="696"/>
    </location>
</feature>
<feature type="region of interest" description="Disordered" evidence="1">
    <location>
        <begin position="593"/>
        <end position="654"/>
    </location>
</feature>
<feature type="compositionally biased region" description="Low complexity" evidence="1">
    <location>
        <begin position="697"/>
        <end position="722"/>
    </location>
</feature>
<reference evidence="2 3" key="1">
    <citation type="journal article" date="2018" name="Evol. Lett.">
        <title>Horizontal gene cluster transfer increased hallucinogenic mushroom diversity.</title>
        <authorList>
            <person name="Reynolds H.T."/>
            <person name="Vijayakumar V."/>
            <person name="Gluck-Thaler E."/>
            <person name="Korotkin H.B."/>
            <person name="Matheny P.B."/>
            <person name="Slot J.C."/>
        </authorList>
    </citation>
    <scope>NUCLEOTIDE SEQUENCE [LARGE SCALE GENOMIC DNA]</scope>
    <source>
        <strain evidence="2 3">2631</strain>
    </source>
</reference>
<feature type="compositionally biased region" description="Low complexity" evidence="1">
    <location>
        <begin position="670"/>
        <end position="686"/>
    </location>
</feature>
<feature type="region of interest" description="Disordered" evidence="1">
    <location>
        <begin position="37"/>
        <end position="65"/>
    </location>
</feature>
<feature type="compositionally biased region" description="Low complexity" evidence="1">
    <location>
        <begin position="795"/>
        <end position="808"/>
    </location>
</feature>
<feature type="region of interest" description="Disordered" evidence="1">
    <location>
        <begin position="314"/>
        <end position="382"/>
    </location>
</feature>
<comment type="caution">
    <text evidence="2">The sequence shown here is derived from an EMBL/GenBank/DDBJ whole genome shotgun (WGS) entry which is preliminary data.</text>
</comment>
<sequence>MLDYHLFADHEGRRVGRRSLVLVGCWRPRRQRSPSRYFRLDTRNRTRSSSGLSHSRPPGSRYNQNAVPLERSVHLTAIAVLRTGLCSRDYDHALILPGRRGVSSHSPLEARIVYFFGLDDATVSIISGTGALSRGRLIGGLWTGSDVTPTPTLCTCNNVFFNIWSACSFGSGNNTLPMFSSWLARCTTGSIDLNASAKMKDGGESMIGIDIPVWADIPVPGNTSFDLQEAVVRSVKPSTQKTWTTLQIILPIVSTLLGVVLTVIFLKVRSNRGNSPTKSRISVPALPKIPSFIHPRRRVRHLNLDQRSLSEWEIEPPVAPPPSLESAPPHISPDPSVGIPPSPPDTPHRDSTVPGHPSVYSDTSRQSTVAHHEGIPSTSDVYPFGREEQERIQRLPLNQRSTPYTGMLSLPTTTATNTGTGTTGTWTPRTWGDSIRDIRLPKFKRKPVQIVPIEPTERFRIDGSSEGSPSVRQSLASAGQRTSGTGGTEIRMSGMGRGMGMGMGSVDEIDEYHDHDHPSEGYFESIQEDEDTSLITDEERRGSENYSARTKSTHGTSINSRVRIESPTASTVSPHSTMQSGIWPLTNSFVKPKQAPPPLPPVPKLPAPVPPPVTPRTLREPAAPLESGFGLRGNPASPNNNRIMSPIPEDQNSIRSGHSRELVINLNNLSLSSSSQSRPTPTRSLSDGSETSVQSNSRRPLPSPAHSSSSSSHHRSASAASRGPLPDTPPLYFNNLNNAHRRSGSNNSLSSIQRTLSPPPRLDMLDDPLFMPDRRGLSADDTASFYLTADPPGHGQSQSQSSSSGSGSRTDPGAFYPGAVRGAGYG</sequence>
<dbReference type="Proteomes" id="UP000283269">
    <property type="component" value="Unassembled WGS sequence"/>
</dbReference>
<feature type="region of interest" description="Disordered" evidence="1">
    <location>
        <begin position="670"/>
        <end position="826"/>
    </location>
</feature>
<keyword evidence="3" id="KW-1185">Reference proteome</keyword>
<dbReference type="InParanoid" id="A0A409WPQ1"/>
<evidence type="ECO:0000256" key="1">
    <source>
        <dbReference type="SAM" id="MobiDB-lite"/>
    </source>
</evidence>
<feature type="region of interest" description="Disordered" evidence="1">
    <location>
        <begin position="401"/>
        <end position="430"/>
    </location>
</feature>
<proteinExistence type="predicted"/>
<evidence type="ECO:0000313" key="3">
    <source>
        <dbReference type="Proteomes" id="UP000283269"/>
    </source>
</evidence>
<dbReference type="OrthoDB" id="3062174at2759"/>
<accession>A0A409WPQ1</accession>
<dbReference type="AlphaFoldDB" id="A0A409WPQ1"/>
<gene>
    <name evidence="2" type="ORF">CVT25_001754</name>
</gene>
<feature type="compositionally biased region" description="Polar residues" evidence="1">
    <location>
        <begin position="544"/>
        <end position="558"/>
    </location>
</feature>
<feature type="compositionally biased region" description="Polar residues" evidence="1">
    <location>
        <begin position="734"/>
        <end position="755"/>
    </location>
</feature>